<evidence type="ECO:0000256" key="5">
    <source>
        <dbReference type="ARBA" id="ARBA00023186"/>
    </source>
</evidence>
<protein>
    <submittedName>
        <fullName evidence="10">Chaperone protein ClpB3, chloroplastic</fullName>
    </submittedName>
</protein>
<dbReference type="InterPro" id="IPR003959">
    <property type="entry name" value="ATPase_AAA_core"/>
</dbReference>
<dbReference type="CDD" id="cd00009">
    <property type="entry name" value="AAA"/>
    <property type="match status" value="1"/>
</dbReference>
<evidence type="ECO:0000256" key="7">
    <source>
        <dbReference type="RuleBase" id="RU004432"/>
    </source>
</evidence>
<dbReference type="Gene3D" id="1.10.1780.10">
    <property type="entry name" value="Clp, N-terminal domain"/>
    <property type="match status" value="1"/>
</dbReference>
<evidence type="ECO:0000256" key="4">
    <source>
        <dbReference type="ARBA" id="ARBA00022840"/>
    </source>
</evidence>
<dbReference type="Pfam" id="PF10431">
    <property type="entry name" value="ClpB_D2-small"/>
    <property type="match status" value="1"/>
</dbReference>
<dbReference type="PANTHER" id="PTHR11638:SF18">
    <property type="entry name" value="HEAT SHOCK PROTEIN 104"/>
    <property type="match status" value="1"/>
</dbReference>
<dbReference type="SMART" id="SM00382">
    <property type="entry name" value="AAA"/>
    <property type="match status" value="2"/>
</dbReference>
<dbReference type="GO" id="GO:0005524">
    <property type="term" value="F:ATP binding"/>
    <property type="evidence" value="ECO:0007669"/>
    <property type="project" value="UniProtKB-KW"/>
</dbReference>
<evidence type="ECO:0000256" key="1">
    <source>
        <dbReference type="ARBA" id="ARBA00008675"/>
    </source>
</evidence>
<dbReference type="FunFam" id="3.40.50.300:FF:000025">
    <property type="entry name" value="ATP-dependent Clp protease subunit"/>
    <property type="match status" value="1"/>
</dbReference>
<dbReference type="Pfam" id="PF02861">
    <property type="entry name" value="Clp_N"/>
    <property type="match status" value="1"/>
</dbReference>
<dbReference type="Pfam" id="PF00004">
    <property type="entry name" value="AAA"/>
    <property type="match status" value="1"/>
</dbReference>
<evidence type="ECO:0000256" key="2">
    <source>
        <dbReference type="ARBA" id="ARBA00022737"/>
    </source>
</evidence>
<comment type="similarity">
    <text evidence="1 7">Belongs to the ClpA/ClpB family.</text>
</comment>
<dbReference type="PROSITE" id="PS00871">
    <property type="entry name" value="CLPAB_2"/>
    <property type="match status" value="1"/>
</dbReference>
<dbReference type="InterPro" id="IPR004176">
    <property type="entry name" value="Clp_R_N"/>
</dbReference>
<sequence length="1023" mass="115053">MAATTSFSRVHLRFPTNCSNGPALSPHPRLSLNLSARRRSLKALNSLRLNQNDVFLSKRFAGSGKCARSFVVRCDASGGRITQQDFTEMAWQAIVSSPEVAKENKHQIVETEHLMKALLEQKNGLARRIFSKAGVDNTRLLDATDKFIQRQPKVIGESAGSMLGRDLESLIQRAREYKKEYGDSFVSVEHLVLAFAQDQRFGKQLFKDFQISQKALKSAIEAIRGRQQVIDQDPEGKYEALEKYGKDLTAMAKAGKLDPVIGRDDEIRRCIQILSRRTKNNPVLIGEPGVGKLQFLKGSKSSAPSLFFLQAYQLVAVLPMNLVLAQRIVQGDVPQALMNRKLISLDMGALIAGAKFRGEFEDRLKAVLKEVTESDGQTILFIDEIHTVVGAGATNGAMDAGNLLKPMLGRGELRCIGATTLDEYRKYIEKDPALERRFQQVYVDQPTVEDTISILRGLRERYELHHGVRISDSALVEAAILSDRYISGRFLPDKAIDLVDEAAAKLKMEITSKPTALDEINRSVLKLEMERLSLTNDTDKASKDRLSRLEAELSLLKEKQAELSEQWEHEKSVMTRLQSIKEEYENSFVMCLRLGKVGSNWKIDRVNLEIQQAEREYDLNRAAELKYGSLNSLQRQLENAEKELDEYMKSGKSMLREEVTGSDIAEIVSKWTGIPVSKLQQSEREKLLHLEEELHKRVIGQDPAVRSVAEAIQRSRAGLSDPHRPIASFMFMGPTGVGKTELAKALASYMFNTEEALVRIDMSEYMEKHAVSRLIGAPPGYVGYEEGGQLTETVRRRPYAVILFDEIEKAHSDVFNVFLQILDDGRVTDSQGRTRVMDAARSIFRPEFMNRVDEYIVFQPLDRDQISSIVKLQKLHLFPYQFESPTGRVLKGAAWVLTGQPNLGLVSCFLAQKMLERVQLRIADRKMKLQVTETAIQLLGSLGYDPNYGARPVKRVIQQNVENELAKGILRGEFKDEDTVLIDTEVTAFSNGQLPQQKLILRKLESDSDTPAAEGQEAFSQTI</sequence>
<feature type="domain" description="Clp R" evidence="9">
    <location>
        <begin position="82"/>
        <end position="226"/>
    </location>
</feature>
<dbReference type="PANTHER" id="PTHR11638">
    <property type="entry name" value="ATP-DEPENDENT CLP PROTEASE"/>
    <property type="match status" value="1"/>
</dbReference>
<organism evidence="10 11">
    <name type="scientific">Vitis vinifera</name>
    <name type="common">Grape</name>
    <dbReference type="NCBI Taxonomy" id="29760"/>
    <lineage>
        <taxon>Eukaryota</taxon>
        <taxon>Viridiplantae</taxon>
        <taxon>Streptophyta</taxon>
        <taxon>Embryophyta</taxon>
        <taxon>Tracheophyta</taxon>
        <taxon>Spermatophyta</taxon>
        <taxon>Magnoliopsida</taxon>
        <taxon>eudicotyledons</taxon>
        <taxon>Gunneridae</taxon>
        <taxon>Pentapetalae</taxon>
        <taxon>rosids</taxon>
        <taxon>Vitales</taxon>
        <taxon>Vitaceae</taxon>
        <taxon>Viteae</taxon>
        <taxon>Vitis</taxon>
    </lineage>
</organism>
<dbReference type="InterPro" id="IPR050130">
    <property type="entry name" value="ClpA_ClpB"/>
</dbReference>
<feature type="coiled-coil region" evidence="8">
    <location>
        <begin position="539"/>
        <end position="566"/>
    </location>
</feature>
<keyword evidence="3 7" id="KW-0547">Nucleotide-binding</keyword>
<dbReference type="SUPFAM" id="SSF52540">
    <property type="entry name" value="P-loop containing nucleoside triphosphate hydrolases"/>
    <property type="match status" value="2"/>
</dbReference>
<keyword evidence="8" id="KW-0175">Coiled coil</keyword>
<comment type="caution">
    <text evidence="10">The sequence shown here is derived from an EMBL/GenBank/DDBJ whole genome shotgun (WGS) entry which is preliminary data.</text>
</comment>
<dbReference type="InterPro" id="IPR001270">
    <property type="entry name" value="ClpA/B"/>
</dbReference>
<dbReference type="InterPro" id="IPR019489">
    <property type="entry name" value="Clp_ATPase_C"/>
</dbReference>
<evidence type="ECO:0000313" key="10">
    <source>
        <dbReference type="EMBL" id="RVW80938.1"/>
    </source>
</evidence>
<dbReference type="InterPro" id="IPR041546">
    <property type="entry name" value="ClpA/ClpB_AAA_lid"/>
</dbReference>
<keyword evidence="5 7" id="KW-0143">Chaperone</keyword>
<dbReference type="InterPro" id="IPR028299">
    <property type="entry name" value="ClpA/B_CS2"/>
</dbReference>
<evidence type="ECO:0000256" key="6">
    <source>
        <dbReference type="PROSITE-ProRule" id="PRU01251"/>
    </source>
</evidence>
<evidence type="ECO:0000256" key="3">
    <source>
        <dbReference type="ARBA" id="ARBA00022741"/>
    </source>
</evidence>
<reference evidence="10 11" key="1">
    <citation type="journal article" date="2018" name="PLoS Genet.">
        <title>Population sequencing reveals clonal diversity and ancestral inbreeding in the grapevine cultivar Chardonnay.</title>
        <authorList>
            <person name="Roach M.J."/>
            <person name="Johnson D.L."/>
            <person name="Bohlmann J."/>
            <person name="van Vuuren H.J."/>
            <person name="Jones S.J."/>
            <person name="Pretorius I.S."/>
            <person name="Schmidt S.A."/>
            <person name="Borneman A.R."/>
        </authorList>
    </citation>
    <scope>NUCLEOTIDE SEQUENCE [LARGE SCALE GENOMIC DNA]</scope>
    <source>
        <strain evidence="11">cv. Chardonnay</strain>
        <tissue evidence="10">Leaf</tissue>
    </source>
</reference>
<dbReference type="PROSITE" id="PS00870">
    <property type="entry name" value="CLPAB_1"/>
    <property type="match status" value="1"/>
</dbReference>
<dbReference type="PRINTS" id="PR00300">
    <property type="entry name" value="CLPPROTEASEA"/>
</dbReference>
<keyword evidence="4 7" id="KW-0067">ATP-binding</keyword>
<dbReference type="Pfam" id="PF07724">
    <property type="entry name" value="AAA_2"/>
    <property type="match status" value="1"/>
</dbReference>
<name>A0A438H8T4_VITVI</name>
<keyword evidence="2 6" id="KW-0677">Repeat</keyword>
<dbReference type="GO" id="GO:0016887">
    <property type="term" value="F:ATP hydrolysis activity"/>
    <property type="evidence" value="ECO:0007669"/>
    <property type="project" value="InterPro"/>
</dbReference>
<dbReference type="InterPro" id="IPR018368">
    <property type="entry name" value="ClpA/B_CS1"/>
</dbReference>
<dbReference type="InterPro" id="IPR003593">
    <property type="entry name" value="AAA+_ATPase"/>
</dbReference>
<dbReference type="FunFam" id="3.40.50.300:FF:000120">
    <property type="entry name" value="ATP-dependent chaperone ClpB"/>
    <property type="match status" value="1"/>
</dbReference>
<dbReference type="EMBL" id="QGNW01000259">
    <property type="protein sequence ID" value="RVW80938.1"/>
    <property type="molecule type" value="Genomic_DNA"/>
</dbReference>
<accession>A0A438H8T4</accession>
<dbReference type="InterPro" id="IPR036628">
    <property type="entry name" value="Clp_N_dom_sf"/>
</dbReference>
<evidence type="ECO:0000256" key="8">
    <source>
        <dbReference type="SAM" id="Coils"/>
    </source>
</evidence>
<dbReference type="AlphaFoldDB" id="A0A438H8T4"/>
<dbReference type="CDD" id="cd19499">
    <property type="entry name" value="RecA-like_ClpB_Hsp104-like"/>
    <property type="match status" value="1"/>
</dbReference>
<dbReference type="InterPro" id="IPR027417">
    <property type="entry name" value="P-loop_NTPase"/>
</dbReference>
<dbReference type="FunFam" id="1.10.1780.10:FF:000006">
    <property type="entry name" value="Chaperone protein ClpB3, chloroplastic"/>
    <property type="match status" value="1"/>
</dbReference>
<dbReference type="Pfam" id="PF17871">
    <property type="entry name" value="AAA_lid_9"/>
    <property type="match status" value="1"/>
</dbReference>
<evidence type="ECO:0000259" key="9">
    <source>
        <dbReference type="PROSITE" id="PS51903"/>
    </source>
</evidence>
<gene>
    <name evidence="10" type="primary">CLPB3_1</name>
    <name evidence="10" type="ORF">CK203_037333</name>
</gene>
<dbReference type="Gene3D" id="1.10.8.60">
    <property type="match status" value="1"/>
</dbReference>
<dbReference type="Gene3D" id="3.40.50.300">
    <property type="entry name" value="P-loop containing nucleotide triphosphate hydrolases"/>
    <property type="match status" value="3"/>
</dbReference>
<proteinExistence type="inferred from homology"/>
<dbReference type="SMART" id="SM01086">
    <property type="entry name" value="ClpB_D2-small"/>
    <property type="match status" value="1"/>
</dbReference>
<dbReference type="SUPFAM" id="SSF81923">
    <property type="entry name" value="Double Clp-N motif"/>
    <property type="match status" value="1"/>
</dbReference>
<dbReference type="Proteomes" id="UP000288805">
    <property type="component" value="Unassembled WGS sequence"/>
</dbReference>
<feature type="coiled-coil region" evidence="8">
    <location>
        <begin position="603"/>
        <end position="657"/>
    </location>
</feature>
<evidence type="ECO:0000313" key="11">
    <source>
        <dbReference type="Proteomes" id="UP000288805"/>
    </source>
</evidence>
<dbReference type="PROSITE" id="PS51903">
    <property type="entry name" value="CLP_R"/>
    <property type="match status" value="1"/>
</dbReference>